<dbReference type="PRINTS" id="PR01176">
    <property type="entry name" value="GABABRECEPTR"/>
</dbReference>
<feature type="domain" description="G-protein coupled receptors family 3 profile" evidence="12">
    <location>
        <begin position="96"/>
        <end position="294"/>
    </location>
</feature>
<dbReference type="RefSeq" id="XP_022326728.1">
    <property type="nucleotide sequence ID" value="XM_022471020.1"/>
</dbReference>
<dbReference type="KEGG" id="cvn:111126407"/>
<evidence type="ECO:0000313" key="14">
    <source>
        <dbReference type="RefSeq" id="XP_022326552.1"/>
    </source>
</evidence>
<dbReference type="OrthoDB" id="2150267at2759"/>
<dbReference type="RefSeq" id="XP_022326727.1">
    <property type="nucleotide sequence ID" value="XM_022471019.1"/>
</dbReference>
<feature type="transmembrane region" description="Helical" evidence="11">
    <location>
        <begin position="24"/>
        <end position="45"/>
    </location>
</feature>
<feature type="coiled-coil region" evidence="9">
    <location>
        <begin position="334"/>
        <end position="368"/>
    </location>
</feature>
<sequence length="602" mass="67834">MDSETWAQSENQPVKTMETRTVGAGSFVVSCVATTLGIVVTVAFLTFNVFHRNKRFIKMSSPKLNVLISVGGLCLNFVCLMFGMDFFLAERYPEATVTCQIRLWLITIGVSLVFGPMFAKAWRVYQIFQNAGVKRVVIKDTRLFLMSFIFVLVDIVILTIWQSIDTMTSKEMKYLMITKNDGALNGSSGSEYILIQECSSYGTSGWLALLLLWKTGVMGYGLFLAWQTRNVTLPAMRDSPSIIISTLCTLLLSAPTIMLTSLLRHTPDGIYITEILMITICTTVVQITVFLPKVMFWWKSPLEKQSKMSVTMYDFKKSSTASEELDYYQLQSDNALLKINVKEKLVQIRDLERKISHLTRRLSALSNEDDDRRDSGLDVDLGISEIKEEPGTLDSILGADPDSPTAREHTPPPSTNATPTNNGETPHSESFDRTQSDTTEMKSYKARKEKRRRKKVLTSTPDIYKQCESDAEIMKQGNSDDFFSKEHSNARFNSRCWTFSTMRSRQDIVGSVTKCYDLEDNEDTFSYVSNYLPPPPPSEQIELSLRNNSLCAVTDNTILSNDMLYPTANCETTSPHKKGAEINGNTIINMDSILTPNKTCYV</sequence>
<evidence type="ECO:0000256" key="11">
    <source>
        <dbReference type="SAM" id="Phobius"/>
    </source>
</evidence>
<evidence type="ECO:0000256" key="9">
    <source>
        <dbReference type="SAM" id="Coils"/>
    </source>
</evidence>
<evidence type="ECO:0000313" key="15">
    <source>
        <dbReference type="RefSeq" id="XP_022326727.1"/>
    </source>
</evidence>
<dbReference type="GO" id="GO:0004965">
    <property type="term" value="F:G protein-coupled GABA receptor activity"/>
    <property type="evidence" value="ECO:0007669"/>
    <property type="project" value="InterPro"/>
</dbReference>
<keyword evidence="3 11" id="KW-1133">Transmembrane helix</keyword>
<keyword evidence="5 11" id="KW-0472">Membrane</keyword>
<keyword evidence="9" id="KW-0175">Coiled coil</keyword>
<evidence type="ECO:0000256" key="1">
    <source>
        <dbReference type="ARBA" id="ARBA00004141"/>
    </source>
</evidence>
<keyword evidence="8" id="KW-0807">Transducer</keyword>
<name>A0A8B8DGP7_CRAVI</name>
<evidence type="ECO:0000313" key="16">
    <source>
        <dbReference type="RefSeq" id="XP_022326728.1"/>
    </source>
</evidence>
<dbReference type="KEGG" id="cvn:111126307"/>
<feature type="transmembrane region" description="Helical" evidence="11">
    <location>
        <begin position="242"/>
        <end position="263"/>
    </location>
</feature>
<evidence type="ECO:0000313" key="17">
    <source>
        <dbReference type="RefSeq" id="XP_022326729.1"/>
    </source>
</evidence>
<feature type="transmembrane region" description="Helical" evidence="11">
    <location>
        <begin position="275"/>
        <end position="298"/>
    </location>
</feature>
<evidence type="ECO:0000256" key="5">
    <source>
        <dbReference type="ARBA" id="ARBA00023136"/>
    </source>
</evidence>
<dbReference type="GO" id="GO:0007214">
    <property type="term" value="P:gamma-aminobutyric acid signaling pathway"/>
    <property type="evidence" value="ECO:0007669"/>
    <property type="project" value="TreeGrafter"/>
</dbReference>
<feature type="transmembrane region" description="Helical" evidence="11">
    <location>
        <begin position="101"/>
        <end position="122"/>
    </location>
</feature>
<dbReference type="GeneID" id="111126407"/>
<evidence type="ECO:0000256" key="3">
    <source>
        <dbReference type="ARBA" id="ARBA00022989"/>
    </source>
</evidence>
<evidence type="ECO:0000256" key="4">
    <source>
        <dbReference type="ARBA" id="ARBA00023040"/>
    </source>
</evidence>
<evidence type="ECO:0000259" key="12">
    <source>
        <dbReference type="PROSITE" id="PS50259"/>
    </source>
</evidence>
<comment type="subcellular location">
    <subcellularLocation>
        <location evidence="1">Membrane</location>
        <topology evidence="1">Multi-pass membrane protein</topology>
    </subcellularLocation>
</comment>
<feature type="compositionally biased region" description="Basic residues" evidence="10">
    <location>
        <begin position="444"/>
        <end position="456"/>
    </location>
</feature>
<feature type="transmembrane region" description="Helical" evidence="11">
    <location>
        <begin position="66"/>
        <end position="89"/>
    </location>
</feature>
<evidence type="ECO:0000256" key="2">
    <source>
        <dbReference type="ARBA" id="ARBA00022692"/>
    </source>
</evidence>
<dbReference type="InterPro" id="IPR002455">
    <property type="entry name" value="GPCR3_GABA-B"/>
</dbReference>
<dbReference type="PANTHER" id="PTHR10519:SF20">
    <property type="entry name" value="G-PROTEIN COUPLED RECEPTOR 156-RELATED"/>
    <property type="match status" value="1"/>
</dbReference>
<dbReference type="RefSeq" id="XP_022326729.1">
    <property type="nucleotide sequence ID" value="XM_022471021.1"/>
</dbReference>
<feature type="transmembrane region" description="Helical" evidence="11">
    <location>
        <begin position="206"/>
        <end position="226"/>
    </location>
</feature>
<evidence type="ECO:0000256" key="8">
    <source>
        <dbReference type="ARBA" id="ARBA00023224"/>
    </source>
</evidence>
<evidence type="ECO:0000313" key="13">
    <source>
        <dbReference type="Proteomes" id="UP000694844"/>
    </source>
</evidence>
<proteinExistence type="predicted"/>
<feature type="transmembrane region" description="Helical" evidence="11">
    <location>
        <begin position="143"/>
        <end position="164"/>
    </location>
</feature>
<organism evidence="13 17">
    <name type="scientific">Crassostrea virginica</name>
    <name type="common">Eastern oyster</name>
    <dbReference type="NCBI Taxonomy" id="6565"/>
    <lineage>
        <taxon>Eukaryota</taxon>
        <taxon>Metazoa</taxon>
        <taxon>Spiralia</taxon>
        <taxon>Lophotrochozoa</taxon>
        <taxon>Mollusca</taxon>
        <taxon>Bivalvia</taxon>
        <taxon>Autobranchia</taxon>
        <taxon>Pteriomorphia</taxon>
        <taxon>Ostreida</taxon>
        <taxon>Ostreoidea</taxon>
        <taxon>Ostreidae</taxon>
        <taxon>Crassostrea</taxon>
    </lineage>
</organism>
<feature type="region of interest" description="Disordered" evidence="10">
    <location>
        <begin position="390"/>
        <end position="457"/>
    </location>
</feature>
<reference evidence="14 15" key="1">
    <citation type="submission" date="2025-04" db="UniProtKB">
        <authorList>
            <consortium name="RefSeq"/>
        </authorList>
    </citation>
    <scope>IDENTIFICATION</scope>
    <source>
        <tissue evidence="14 15">Whole sample</tissue>
    </source>
</reference>
<dbReference type="InterPro" id="IPR017978">
    <property type="entry name" value="GPCR_3_C"/>
</dbReference>
<dbReference type="RefSeq" id="XP_022326552.1">
    <property type="nucleotide sequence ID" value="XM_022470844.1"/>
</dbReference>
<dbReference type="PROSITE" id="PS50259">
    <property type="entry name" value="G_PROTEIN_RECEP_F3_4"/>
    <property type="match status" value="1"/>
</dbReference>
<keyword evidence="2 11" id="KW-0812">Transmembrane</keyword>
<evidence type="ECO:0000256" key="10">
    <source>
        <dbReference type="SAM" id="MobiDB-lite"/>
    </source>
</evidence>
<evidence type="ECO:0000256" key="7">
    <source>
        <dbReference type="ARBA" id="ARBA00023180"/>
    </source>
</evidence>
<accession>A0A8B8DGP7</accession>
<gene>
    <name evidence="15 16 17" type="primary">LOC111126407</name>
    <name evidence="14" type="synonym">LOC111126307</name>
</gene>
<dbReference type="PANTHER" id="PTHR10519">
    <property type="entry name" value="GABA-B RECEPTOR"/>
    <property type="match status" value="1"/>
</dbReference>
<keyword evidence="6" id="KW-0675">Receptor</keyword>
<dbReference type="GO" id="GO:0038039">
    <property type="term" value="C:G protein-coupled receptor heterodimeric complex"/>
    <property type="evidence" value="ECO:0007669"/>
    <property type="project" value="TreeGrafter"/>
</dbReference>
<dbReference type="Pfam" id="PF00003">
    <property type="entry name" value="7tm_3"/>
    <property type="match status" value="1"/>
</dbReference>
<dbReference type="AlphaFoldDB" id="A0A8B8DGP7"/>
<dbReference type="CDD" id="cd15047">
    <property type="entry name" value="7tmC_GABA-B-like"/>
    <property type="match status" value="1"/>
</dbReference>
<keyword evidence="4" id="KW-0297">G-protein coupled receptor</keyword>
<keyword evidence="13" id="KW-1185">Reference proteome</keyword>
<evidence type="ECO:0000256" key="6">
    <source>
        <dbReference type="ARBA" id="ARBA00023170"/>
    </source>
</evidence>
<dbReference type="Proteomes" id="UP000694844">
    <property type="component" value="Chromosome 3"/>
</dbReference>
<keyword evidence="7" id="KW-0325">Glycoprotein</keyword>
<protein>
    <submittedName>
        <fullName evidence="14 15">Gamma-aminobutyric acid type B receptor subunit 2-like</fullName>
    </submittedName>
</protein>
<feature type="compositionally biased region" description="Basic and acidic residues" evidence="10">
    <location>
        <begin position="426"/>
        <end position="443"/>
    </location>
</feature>